<keyword evidence="2" id="KW-1277">Toxin-antitoxin system</keyword>
<evidence type="ECO:0000256" key="4">
    <source>
        <dbReference type="ARBA" id="ARBA00022759"/>
    </source>
</evidence>
<organism evidence="7 8">
    <name type="scientific">Sphingomonas albertensis</name>
    <dbReference type="NCBI Taxonomy" id="2762591"/>
    <lineage>
        <taxon>Bacteria</taxon>
        <taxon>Pseudomonadati</taxon>
        <taxon>Pseudomonadota</taxon>
        <taxon>Alphaproteobacteria</taxon>
        <taxon>Sphingomonadales</taxon>
        <taxon>Sphingomonadaceae</taxon>
        <taxon>Sphingomonas</taxon>
    </lineage>
</organism>
<keyword evidence="8" id="KW-1185">Reference proteome</keyword>
<evidence type="ECO:0000256" key="5">
    <source>
        <dbReference type="ARBA" id="ARBA00022801"/>
    </source>
</evidence>
<keyword evidence="5" id="KW-0378">Hydrolase</keyword>
<gene>
    <name evidence="7" type="ORF">H8S47_10505</name>
</gene>
<evidence type="ECO:0000313" key="7">
    <source>
        <dbReference type="EMBL" id="MBC3942107.1"/>
    </source>
</evidence>
<dbReference type="Pfam" id="PF06769">
    <property type="entry name" value="YoeB_toxin"/>
    <property type="match status" value="1"/>
</dbReference>
<evidence type="ECO:0000256" key="3">
    <source>
        <dbReference type="ARBA" id="ARBA00022722"/>
    </source>
</evidence>
<sequence length="126" mass="14437">MGRDGGDALSVALTQERRTLVGGGPRVRGRRSRGDIVPVNVAFWPTAWEDYRHWQDHDAKIIDKLNTLIEECRRNPFKGTGKPEPLGGNLSSWWSRRINHEHRLVYRVTGTGDAQTLQVAQCRYHY</sequence>
<proteinExistence type="inferred from homology"/>
<dbReference type="PANTHER" id="PTHR38039:SF1">
    <property type="entry name" value="TOXIN YOEB"/>
    <property type="match status" value="1"/>
</dbReference>
<comment type="similarity">
    <text evidence="1">Belongs to the YoeB family.</text>
</comment>
<evidence type="ECO:0000256" key="6">
    <source>
        <dbReference type="ARBA" id="ARBA00030388"/>
    </source>
</evidence>
<keyword evidence="4" id="KW-0255">Endonuclease</keyword>
<dbReference type="PANTHER" id="PTHR38039">
    <property type="entry name" value="TOXIN YOEB"/>
    <property type="match status" value="1"/>
</dbReference>
<dbReference type="EMBL" id="JACONT010000020">
    <property type="protein sequence ID" value="MBC3942107.1"/>
    <property type="molecule type" value="Genomic_DNA"/>
</dbReference>
<evidence type="ECO:0000256" key="1">
    <source>
        <dbReference type="ARBA" id="ARBA00008172"/>
    </source>
</evidence>
<evidence type="ECO:0000256" key="2">
    <source>
        <dbReference type="ARBA" id="ARBA00022649"/>
    </source>
</evidence>
<reference evidence="7 8" key="1">
    <citation type="submission" date="2020-08" db="EMBL/GenBank/DDBJ databases">
        <title>Putative novel bacterial strains isolated from necrotic wheat leaf tissues caused by Xanthomonas translucens.</title>
        <authorList>
            <person name="Tambong J.T."/>
        </authorList>
    </citation>
    <scope>NUCLEOTIDE SEQUENCE [LARGE SCALE GENOMIC DNA]</scope>
    <source>
        <strain evidence="8">DOAB 1063</strain>
    </source>
</reference>
<dbReference type="NCBIfam" id="TIGR02116">
    <property type="entry name" value="toxin_Txe_YoeB"/>
    <property type="match status" value="1"/>
</dbReference>
<dbReference type="Proteomes" id="UP000597613">
    <property type="component" value="Unassembled WGS sequence"/>
</dbReference>
<dbReference type="Gene3D" id="3.30.2310.20">
    <property type="entry name" value="RelE-like"/>
    <property type="match status" value="1"/>
</dbReference>
<dbReference type="SUPFAM" id="SSF143011">
    <property type="entry name" value="RelE-like"/>
    <property type="match status" value="1"/>
</dbReference>
<accession>A0ABR7AP81</accession>
<comment type="caution">
    <text evidence="7">The sequence shown here is derived from an EMBL/GenBank/DDBJ whole genome shotgun (WGS) entry which is preliminary data.</text>
</comment>
<protein>
    <recommendedName>
        <fullName evidence="6">Putative mRNA interferase YoeB</fullName>
    </recommendedName>
</protein>
<dbReference type="InterPro" id="IPR035093">
    <property type="entry name" value="RelE/ParE_toxin_dom_sf"/>
</dbReference>
<name>A0ABR7AP81_9SPHN</name>
<dbReference type="InterPro" id="IPR009614">
    <property type="entry name" value="YoeB_toxin"/>
</dbReference>
<keyword evidence="3" id="KW-0540">Nuclease</keyword>
<evidence type="ECO:0000313" key="8">
    <source>
        <dbReference type="Proteomes" id="UP000597613"/>
    </source>
</evidence>